<dbReference type="GO" id="GO:0140359">
    <property type="term" value="F:ABC-type transporter activity"/>
    <property type="evidence" value="ECO:0007669"/>
    <property type="project" value="InterPro"/>
</dbReference>
<keyword evidence="4 5" id="KW-0472">Membrane</keyword>
<keyword evidence="2 5" id="KW-0812">Transmembrane</keyword>
<organism evidence="7 8">
    <name type="scientific">Thermotoga neapolitana (strain ATCC 49049 / DSM 4359 / NBRC 107923 / NS-E)</name>
    <dbReference type="NCBI Taxonomy" id="309803"/>
    <lineage>
        <taxon>Bacteria</taxon>
        <taxon>Thermotogati</taxon>
        <taxon>Thermotogota</taxon>
        <taxon>Thermotogae</taxon>
        <taxon>Thermotogales</taxon>
        <taxon>Thermotogaceae</taxon>
        <taxon>Thermotoga</taxon>
    </lineage>
</organism>
<protein>
    <submittedName>
        <fullName evidence="7">ABC-2 type transporter</fullName>
    </submittedName>
</protein>
<dbReference type="HOGENOM" id="CLU_039483_0_0_0"/>
<evidence type="ECO:0000313" key="8">
    <source>
        <dbReference type="Proteomes" id="UP000000445"/>
    </source>
</evidence>
<dbReference type="InterPro" id="IPR047817">
    <property type="entry name" value="ABC2_TM_bact-type"/>
</dbReference>
<reference evidence="7 8" key="1">
    <citation type="journal article" date="2009" name="Biosci. Biotechnol. Biochem.">
        <title>WeGAS: a web-based microbial genome annotation system.</title>
        <authorList>
            <person name="Lee D."/>
            <person name="Seo H."/>
            <person name="Park C."/>
            <person name="Park K."/>
        </authorList>
    </citation>
    <scope>NUCLEOTIDE SEQUENCE [LARGE SCALE GENOMIC DNA]</scope>
    <source>
        <strain evidence="8">ATCC 49049 / DSM 4359 / NBRC 107923 / NS-E</strain>
    </source>
</reference>
<evidence type="ECO:0000313" key="7">
    <source>
        <dbReference type="EMBL" id="ACM22485.1"/>
    </source>
</evidence>
<dbReference type="GO" id="GO:0016020">
    <property type="term" value="C:membrane"/>
    <property type="evidence" value="ECO:0007669"/>
    <property type="project" value="UniProtKB-SubCell"/>
</dbReference>
<dbReference type="Proteomes" id="UP000000445">
    <property type="component" value="Chromosome"/>
</dbReference>
<dbReference type="AlphaFoldDB" id="B9KBT9"/>
<feature type="transmembrane region" description="Helical" evidence="5">
    <location>
        <begin position="248"/>
        <end position="271"/>
    </location>
</feature>
<dbReference type="PANTHER" id="PTHR43027">
    <property type="entry name" value="DOXORUBICIN RESISTANCE ABC TRANSPORTER PERMEASE PROTEIN DRRC-RELATED"/>
    <property type="match status" value="1"/>
</dbReference>
<dbReference type="STRING" id="309803.CTN_0309"/>
<dbReference type="PANTHER" id="PTHR43027:SF2">
    <property type="entry name" value="TRANSPORT PERMEASE PROTEIN"/>
    <property type="match status" value="1"/>
</dbReference>
<dbReference type="InterPro" id="IPR013525">
    <property type="entry name" value="ABC2_TM"/>
</dbReference>
<dbReference type="Pfam" id="PF12698">
    <property type="entry name" value="ABC2_membrane_3"/>
    <property type="match status" value="1"/>
</dbReference>
<evidence type="ECO:0000256" key="1">
    <source>
        <dbReference type="ARBA" id="ARBA00004141"/>
    </source>
</evidence>
<accession>B9KBT9</accession>
<evidence type="ECO:0000259" key="6">
    <source>
        <dbReference type="PROSITE" id="PS51012"/>
    </source>
</evidence>
<proteinExistence type="predicted"/>
<evidence type="ECO:0000256" key="5">
    <source>
        <dbReference type="SAM" id="Phobius"/>
    </source>
</evidence>
<feature type="transmembrane region" description="Helical" evidence="5">
    <location>
        <begin position="213"/>
        <end position="236"/>
    </location>
</feature>
<dbReference type="KEGG" id="tna:CTN_0309"/>
<evidence type="ECO:0000256" key="2">
    <source>
        <dbReference type="ARBA" id="ARBA00022692"/>
    </source>
</evidence>
<keyword evidence="3 5" id="KW-1133">Transmembrane helix</keyword>
<dbReference type="eggNOG" id="COG0842">
    <property type="taxonomic scope" value="Bacteria"/>
</dbReference>
<feature type="transmembrane region" description="Helical" evidence="5">
    <location>
        <begin position="169"/>
        <end position="192"/>
    </location>
</feature>
<feature type="domain" description="ABC transmembrane type-2" evidence="6">
    <location>
        <begin position="132"/>
        <end position="356"/>
    </location>
</feature>
<feature type="transmembrane region" description="Helical" evidence="5">
    <location>
        <begin position="20"/>
        <end position="38"/>
    </location>
</feature>
<feature type="transmembrane region" description="Helical" evidence="5">
    <location>
        <begin position="283"/>
        <end position="303"/>
    </location>
</feature>
<dbReference type="EMBL" id="CP000916">
    <property type="protein sequence ID" value="ACM22485.1"/>
    <property type="molecule type" value="Genomic_DNA"/>
</dbReference>
<sequence>MKALIVSIFKNDYLRDKGAIFWNFLFPLLLYLILVSIFGNMGSNMNLKIGIVGKSETLESVLRSLPSGIEVVEVKDVEQDLKYGKVDVCVVLPENFDSLFTRALLLSRTKLSMPVEVEVFYAPERRESVILANVVANILESLDLHVRKVSKVKVEYRRKEKQDFNYSHYVFPAILLVGVMSVGLFTVPYQIALHREQGVMKRLFVSPLRSYHYLISTMICGFFAMVISSSLITVFAKILYGVSVSGSSFLIGVAVSFLTFLSISLLMVSLFKSFSALNAASQVFNQVFMFMGGFYFDVSNISWPLKVLVVGNPATYLVDYLRGCLGYKTVYTNHFLVAILWVVVSLVLFSLNWRRVMVVE</sequence>
<dbReference type="InterPro" id="IPR052902">
    <property type="entry name" value="ABC-2_transporter"/>
</dbReference>
<evidence type="ECO:0000256" key="3">
    <source>
        <dbReference type="ARBA" id="ARBA00022989"/>
    </source>
</evidence>
<keyword evidence="8" id="KW-1185">Reference proteome</keyword>
<gene>
    <name evidence="7" type="ordered locus">CTN_0309</name>
</gene>
<comment type="subcellular location">
    <subcellularLocation>
        <location evidence="1">Membrane</location>
        <topology evidence="1">Multi-pass membrane protein</topology>
    </subcellularLocation>
</comment>
<feature type="transmembrane region" description="Helical" evidence="5">
    <location>
        <begin position="335"/>
        <end position="353"/>
    </location>
</feature>
<dbReference type="RefSeq" id="WP_015918814.1">
    <property type="nucleotide sequence ID" value="NC_011978.1"/>
</dbReference>
<name>B9KBT9_THENN</name>
<evidence type="ECO:0000256" key="4">
    <source>
        <dbReference type="ARBA" id="ARBA00023136"/>
    </source>
</evidence>
<dbReference type="PROSITE" id="PS51012">
    <property type="entry name" value="ABC_TM2"/>
    <property type="match status" value="1"/>
</dbReference>